<keyword evidence="6 7" id="KW-0012">Acyltransferase</keyword>
<comment type="subcellular location">
    <subcellularLocation>
        <location evidence="1">Cell inner membrane</location>
    </subcellularLocation>
</comment>
<evidence type="ECO:0000256" key="1">
    <source>
        <dbReference type="ARBA" id="ARBA00004533"/>
    </source>
</evidence>
<gene>
    <name evidence="7" type="ORF">Voc01_091840</name>
</gene>
<keyword evidence="2" id="KW-1003">Cell membrane</keyword>
<proteinExistence type="predicted"/>
<dbReference type="RefSeq" id="WP_203934063.1">
    <property type="nucleotide sequence ID" value="NZ_BOPH01000132.1"/>
</dbReference>
<evidence type="ECO:0000256" key="4">
    <source>
        <dbReference type="ARBA" id="ARBA00022679"/>
    </source>
</evidence>
<name>A0A8J4A1V3_9ACTN</name>
<protein>
    <submittedName>
        <fullName evidence="7">Lipid A biosynthesis lauroyl acyltransferase</fullName>
    </submittedName>
</protein>
<evidence type="ECO:0000256" key="6">
    <source>
        <dbReference type="ARBA" id="ARBA00023315"/>
    </source>
</evidence>
<evidence type="ECO:0000313" key="7">
    <source>
        <dbReference type="EMBL" id="GIJ74267.1"/>
    </source>
</evidence>
<comment type="caution">
    <text evidence="7">The sequence shown here is derived from an EMBL/GenBank/DDBJ whole genome shotgun (WGS) entry which is preliminary data.</text>
</comment>
<evidence type="ECO:0000313" key="8">
    <source>
        <dbReference type="Proteomes" id="UP000635606"/>
    </source>
</evidence>
<keyword evidence="5" id="KW-0472">Membrane</keyword>
<reference evidence="7" key="1">
    <citation type="submission" date="2021-01" db="EMBL/GenBank/DDBJ databases">
        <title>Whole genome shotgun sequence of Virgisporangium ochraceum NBRC 16418.</title>
        <authorList>
            <person name="Komaki H."/>
            <person name="Tamura T."/>
        </authorList>
    </citation>
    <scope>NUCLEOTIDE SEQUENCE</scope>
    <source>
        <strain evidence="7">NBRC 16418</strain>
    </source>
</reference>
<dbReference type="Proteomes" id="UP000635606">
    <property type="component" value="Unassembled WGS sequence"/>
</dbReference>
<dbReference type="GO" id="GO:0016746">
    <property type="term" value="F:acyltransferase activity"/>
    <property type="evidence" value="ECO:0007669"/>
    <property type="project" value="UniProtKB-KW"/>
</dbReference>
<keyword evidence="8" id="KW-1185">Reference proteome</keyword>
<dbReference type="GO" id="GO:0005886">
    <property type="term" value="C:plasma membrane"/>
    <property type="evidence" value="ECO:0007669"/>
    <property type="project" value="UniProtKB-SubCell"/>
</dbReference>
<dbReference type="PANTHER" id="PTHR30606:SF10">
    <property type="entry name" value="PHOSPHATIDYLINOSITOL MANNOSIDE ACYLTRANSFERASE"/>
    <property type="match status" value="1"/>
</dbReference>
<organism evidence="7 8">
    <name type="scientific">Virgisporangium ochraceum</name>
    <dbReference type="NCBI Taxonomy" id="65505"/>
    <lineage>
        <taxon>Bacteria</taxon>
        <taxon>Bacillati</taxon>
        <taxon>Actinomycetota</taxon>
        <taxon>Actinomycetes</taxon>
        <taxon>Micromonosporales</taxon>
        <taxon>Micromonosporaceae</taxon>
        <taxon>Virgisporangium</taxon>
    </lineage>
</organism>
<evidence type="ECO:0000256" key="2">
    <source>
        <dbReference type="ARBA" id="ARBA00022475"/>
    </source>
</evidence>
<dbReference type="EMBL" id="BOPH01000132">
    <property type="protein sequence ID" value="GIJ74267.1"/>
    <property type="molecule type" value="Genomic_DNA"/>
</dbReference>
<keyword evidence="3" id="KW-0997">Cell inner membrane</keyword>
<dbReference type="Pfam" id="PF03279">
    <property type="entry name" value="Lip_A_acyltrans"/>
    <property type="match status" value="1"/>
</dbReference>
<dbReference type="InterPro" id="IPR004960">
    <property type="entry name" value="LipA_acyltrans"/>
</dbReference>
<sequence length="305" mass="33400">MASAAELGFTAAWRVVRALPMGVTSPFFAAAAAVTVRRRGRGVQRLAGNLRRVVGPEMPQDQLDALVRRGMRSYTRYWQEAFKLPAFTPEKVRGWFRLYGEEAMAEAVAAGKGVVIALPHAGNWDAAGAWVAAKGWPITTVAERLSEGVYEQFLAFRRKLGMEIIPATGGDRPPLDILAERLKEGAVVPLLADRDLSRRGVDVTFFGGRSRMPAGPALLALRTGAPLYVAHLWYEPDRPVAEFDGPIEPPADGPLDARVRELTQRVADRLAVGIARHPEDWHMLQRVWLADTAAEPTTEPAPEPA</sequence>
<dbReference type="CDD" id="cd07984">
    <property type="entry name" value="LPLAT_LABLAT-like"/>
    <property type="match status" value="1"/>
</dbReference>
<accession>A0A8J4A1V3</accession>
<dbReference type="NCBIfam" id="NF005919">
    <property type="entry name" value="PRK07920.1"/>
    <property type="match status" value="1"/>
</dbReference>
<evidence type="ECO:0000256" key="5">
    <source>
        <dbReference type="ARBA" id="ARBA00023136"/>
    </source>
</evidence>
<dbReference type="AlphaFoldDB" id="A0A8J4A1V3"/>
<dbReference type="GO" id="GO:0009247">
    <property type="term" value="P:glycolipid biosynthetic process"/>
    <property type="evidence" value="ECO:0007669"/>
    <property type="project" value="UniProtKB-ARBA"/>
</dbReference>
<evidence type="ECO:0000256" key="3">
    <source>
        <dbReference type="ARBA" id="ARBA00022519"/>
    </source>
</evidence>
<dbReference type="PANTHER" id="PTHR30606">
    <property type="entry name" value="LIPID A BIOSYNTHESIS LAUROYL ACYLTRANSFERASE"/>
    <property type="match status" value="1"/>
</dbReference>
<keyword evidence="4" id="KW-0808">Transferase</keyword>